<evidence type="ECO:0000256" key="1">
    <source>
        <dbReference type="SAM" id="MobiDB-lite"/>
    </source>
</evidence>
<comment type="caution">
    <text evidence="2">The sequence shown here is derived from an EMBL/GenBank/DDBJ whole genome shotgun (WGS) entry which is preliminary data.</text>
</comment>
<feature type="region of interest" description="Disordered" evidence="1">
    <location>
        <begin position="87"/>
        <end position="160"/>
    </location>
</feature>
<accession>A0A8S9M6E4</accession>
<protein>
    <submittedName>
        <fullName evidence="2">Uncharacterized protein</fullName>
    </submittedName>
</protein>
<dbReference type="EMBL" id="QGKY02000089">
    <property type="protein sequence ID" value="KAF2615674.1"/>
    <property type="molecule type" value="Genomic_DNA"/>
</dbReference>
<sequence length="236" mass="26816">MSTDNLQTRVDGEISDNVGTTLAANVSAVNAKANTVTFEKMFTTFKKKSEEHEKLIGSLAKHVKTLKAKTRAVLPLKATKLRGRRLDFATPLDRPENTQDNPTAENLDETTPAVTWKNLENLPPPERETEDNEREQFDLDPSNQSDNSDEDVDVHPRRTRRRVIRHDSSFEKPMTEEEENLLWNKEEFRATHGPEIQVMMKTPSATSIRLKATRLSTEKFLGQDWPQNCSQGSSLV</sequence>
<proteinExistence type="predicted"/>
<reference evidence="2" key="1">
    <citation type="submission" date="2019-12" db="EMBL/GenBank/DDBJ databases">
        <title>Genome sequencing and annotation of Brassica cretica.</title>
        <authorList>
            <person name="Studholme D.J."/>
            <person name="Sarris P.F."/>
        </authorList>
    </citation>
    <scope>NUCLEOTIDE SEQUENCE</scope>
    <source>
        <strain evidence="2">PFS-102/07</strain>
        <tissue evidence="2">Leaf</tissue>
    </source>
</reference>
<name>A0A8S9M6E4_BRACR</name>
<dbReference type="AlphaFoldDB" id="A0A8S9M6E4"/>
<organism evidence="2">
    <name type="scientific">Brassica cretica</name>
    <name type="common">Mustard</name>
    <dbReference type="NCBI Taxonomy" id="69181"/>
    <lineage>
        <taxon>Eukaryota</taxon>
        <taxon>Viridiplantae</taxon>
        <taxon>Streptophyta</taxon>
        <taxon>Embryophyta</taxon>
        <taxon>Tracheophyta</taxon>
        <taxon>Spermatophyta</taxon>
        <taxon>Magnoliopsida</taxon>
        <taxon>eudicotyledons</taxon>
        <taxon>Gunneridae</taxon>
        <taxon>Pentapetalae</taxon>
        <taxon>rosids</taxon>
        <taxon>malvids</taxon>
        <taxon>Brassicales</taxon>
        <taxon>Brassicaceae</taxon>
        <taxon>Brassiceae</taxon>
        <taxon>Brassica</taxon>
    </lineage>
</organism>
<evidence type="ECO:0000313" key="2">
    <source>
        <dbReference type="EMBL" id="KAF2615674.1"/>
    </source>
</evidence>
<gene>
    <name evidence="2" type="ORF">F2Q70_00012155</name>
</gene>